<evidence type="ECO:0000256" key="4">
    <source>
        <dbReference type="ARBA" id="ARBA00022970"/>
    </source>
</evidence>
<dbReference type="InterPro" id="IPR028081">
    <property type="entry name" value="Leu-bd"/>
</dbReference>
<dbReference type="EMBL" id="JAYJLD010000009">
    <property type="protein sequence ID" value="MEB3101685.1"/>
    <property type="molecule type" value="Genomic_DNA"/>
</dbReference>
<evidence type="ECO:0000313" key="9">
    <source>
        <dbReference type="Proteomes" id="UP001310386"/>
    </source>
</evidence>
<evidence type="ECO:0000256" key="3">
    <source>
        <dbReference type="ARBA" id="ARBA00022729"/>
    </source>
</evidence>
<dbReference type="PANTHER" id="PTHR30483:SF6">
    <property type="entry name" value="PERIPLASMIC BINDING PROTEIN OF ABC TRANSPORTER FOR NATURAL AMINO ACIDS"/>
    <property type="match status" value="1"/>
</dbReference>
<keyword evidence="9" id="KW-1185">Reference proteome</keyword>
<proteinExistence type="inferred from homology"/>
<sequence length="404" mass="42999">MKSLFRHSFIALLIFSIALLTACGGQNTGKSESSAKPEQSSSPASSAPSPAAGDSGKVINAKIGVISYMTGPGAAYGEAITNGLNLALEEINKTYADKLKVELKIEDSAGKQEQALSAAQKLMNSENVVAIIGPTLSTEMNAVGPQANMNGVPILGTSTTANGIPQIGEFVFRDSIPESLAIPASVKKVVDKFSVKKVAIMYGNDDVFTKSGYDVMKKVAEDLKLEVVDTETFQKGQSDYKAQLTKIKSAQPQAVLCSALYNEGAVIMDQARKIGLDVPFVGGNGFNSPKVIEIAGKASEGLVVATPWFTGRQDEKVQKFVADFNAKYHKDPDQFAAQAYDGLYLMADALMKAGVADRSKLRDALAATKDFQGVLGKISFDKDGDVVMDPTVLVIKDGKFQLFE</sequence>
<reference evidence="8" key="1">
    <citation type="submission" date="2023-12" db="EMBL/GenBank/DDBJ databases">
        <title>Fervidustalea candida gen. nov., sp. nov., a novel member of the family Paenibacillaceae isolated from a geothermal area.</title>
        <authorList>
            <person name="Li W.-J."/>
            <person name="Jiao J.-Y."/>
            <person name="Chen Y."/>
        </authorList>
    </citation>
    <scope>NUCLEOTIDE SEQUENCE</scope>
    <source>
        <strain evidence="8">SYSU GA230002</strain>
    </source>
</reference>
<dbReference type="PANTHER" id="PTHR30483">
    <property type="entry name" value="LEUCINE-SPECIFIC-BINDING PROTEIN"/>
    <property type="match status" value="1"/>
</dbReference>
<dbReference type="InterPro" id="IPR000709">
    <property type="entry name" value="Leu_Ile_Val-bd"/>
</dbReference>
<feature type="chain" id="PRO_5046945001" evidence="6">
    <location>
        <begin position="23"/>
        <end position="404"/>
    </location>
</feature>
<dbReference type="InterPro" id="IPR051010">
    <property type="entry name" value="BCAA_transport"/>
</dbReference>
<protein>
    <submittedName>
        <fullName evidence="8">ABC transporter substrate-binding protein</fullName>
    </submittedName>
</protein>
<keyword evidence="4" id="KW-0029">Amino-acid transport</keyword>
<feature type="region of interest" description="Disordered" evidence="5">
    <location>
        <begin position="28"/>
        <end position="54"/>
    </location>
</feature>
<organism evidence="8 9">
    <name type="scientific">Ferviditalea candida</name>
    <dbReference type="NCBI Taxonomy" id="3108399"/>
    <lineage>
        <taxon>Bacteria</taxon>
        <taxon>Bacillati</taxon>
        <taxon>Bacillota</taxon>
        <taxon>Bacilli</taxon>
        <taxon>Bacillales</taxon>
        <taxon>Paenibacillaceae</taxon>
        <taxon>Ferviditalea</taxon>
    </lineage>
</organism>
<dbReference type="CDD" id="cd06348">
    <property type="entry name" value="PBP1_ABC_HAAT-like"/>
    <property type="match status" value="1"/>
</dbReference>
<dbReference type="InterPro" id="IPR028082">
    <property type="entry name" value="Peripla_BP_I"/>
</dbReference>
<dbReference type="PRINTS" id="PR00337">
    <property type="entry name" value="LEUILEVALBP"/>
</dbReference>
<dbReference type="Pfam" id="PF13458">
    <property type="entry name" value="Peripla_BP_6"/>
    <property type="match status" value="1"/>
</dbReference>
<dbReference type="PROSITE" id="PS51257">
    <property type="entry name" value="PROKAR_LIPOPROTEIN"/>
    <property type="match status" value="1"/>
</dbReference>
<name>A0ABU5ZKR0_9BACL</name>
<dbReference type="SUPFAM" id="SSF53822">
    <property type="entry name" value="Periplasmic binding protein-like I"/>
    <property type="match status" value="1"/>
</dbReference>
<keyword evidence="3 6" id="KW-0732">Signal</keyword>
<gene>
    <name evidence="8" type="ORF">VF724_08420</name>
</gene>
<feature type="domain" description="Leucine-binding protein" evidence="7">
    <location>
        <begin position="62"/>
        <end position="398"/>
    </location>
</feature>
<evidence type="ECO:0000256" key="6">
    <source>
        <dbReference type="SAM" id="SignalP"/>
    </source>
</evidence>
<evidence type="ECO:0000256" key="2">
    <source>
        <dbReference type="ARBA" id="ARBA00022448"/>
    </source>
</evidence>
<evidence type="ECO:0000256" key="5">
    <source>
        <dbReference type="SAM" id="MobiDB-lite"/>
    </source>
</evidence>
<keyword evidence="2" id="KW-0813">Transport</keyword>
<comment type="caution">
    <text evidence="8">The sequence shown here is derived from an EMBL/GenBank/DDBJ whole genome shotgun (WGS) entry which is preliminary data.</text>
</comment>
<evidence type="ECO:0000313" key="8">
    <source>
        <dbReference type="EMBL" id="MEB3101685.1"/>
    </source>
</evidence>
<feature type="compositionally biased region" description="Low complexity" evidence="5">
    <location>
        <begin position="30"/>
        <end position="52"/>
    </location>
</feature>
<comment type="similarity">
    <text evidence="1">Belongs to the leucine-binding protein family.</text>
</comment>
<dbReference type="Gene3D" id="3.40.50.2300">
    <property type="match status" value="2"/>
</dbReference>
<evidence type="ECO:0000256" key="1">
    <source>
        <dbReference type="ARBA" id="ARBA00010062"/>
    </source>
</evidence>
<accession>A0ABU5ZKR0</accession>
<feature type="signal peptide" evidence="6">
    <location>
        <begin position="1"/>
        <end position="22"/>
    </location>
</feature>
<evidence type="ECO:0000259" key="7">
    <source>
        <dbReference type="Pfam" id="PF13458"/>
    </source>
</evidence>
<dbReference type="RefSeq" id="WP_371753804.1">
    <property type="nucleotide sequence ID" value="NZ_JAYJLD010000009.1"/>
</dbReference>
<dbReference type="Proteomes" id="UP001310386">
    <property type="component" value="Unassembled WGS sequence"/>
</dbReference>